<evidence type="ECO:0000256" key="5">
    <source>
        <dbReference type="SAM" id="SignalP"/>
    </source>
</evidence>
<evidence type="ECO:0000256" key="1">
    <source>
        <dbReference type="ARBA" id="ARBA00004442"/>
    </source>
</evidence>
<accession>A0AAJ4W6N4</accession>
<dbReference type="InterPro" id="IPR036737">
    <property type="entry name" value="OmpA-like_sf"/>
</dbReference>
<evidence type="ECO:0000256" key="4">
    <source>
        <dbReference type="PROSITE-ProRule" id="PRU00473"/>
    </source>
</evidence>
<dbReference type="InterPro" id="IPR006664">
    <property type="entry name" value="OMP_bac"/>
</dbReference>
<dbReference type="SUPFAM" id="SSF48452">
    <property type="entry name" value="TPR-like"/>
    <property type="match status" value="1"/>
</dbReference>
<evidence type="ECO:0000256" key="3">
    <source>
        <dbReference type="ARBA" id="ARBA00023237"/>
    </source>
</evidence>
<dbReference type="InterPro" id="IPR011042">
    <property type="entry name" value="6-blade_b-propeller_TolB-like"/>
</dbReference>
<feature type="signal peptide" evidence="5">
    <location>
        <begin position="1"/>
        <end position="23"/>
    </location>
</feature>
<dbReference type="InterPro" id="IPR050330">
    <property type="entry name" value="Bact_OuterMem_StrucFunc"/>
</dbReference>
<dbReference type="CDD" id="cd07185">
    <property type="entry name" value="OmpA_C-like"/>
    <property type="match status" value="1"/>
</dbReference>
<dbReference type="InterPro" id="IPR011990">
    <property type="entry name" value="TPR-like_helical_dom_sf"/>
</dbReference>
<dbReference type="PRINTS" id="PR01021">
    <property type="entry name" value="OMPADOMAIN"/>
</dbReference>
<dbReference type="PROSITE" id="PS51123">
    <property type="entry name" value="OMPA_2"/>
    <property type="match status" value="1"/>
</dbReference>
<dbReference type="RefSeq" id="WP_041892950.1">
    <property type="nucleotide sequence ID" value="NZ_CP010817.1"/>
</dbReference>
<dbReference type="Gene3D" id="2.60.40.1120">
    <property type="entry name" value="Carboxypeptidase-like, regulatory domain"/>
    <property type="match status" value="1"/>
</dbReference>
<keyword evidence="8" id="KW-1185">Reference proteome</keyword>
<dbReference type="PANTHER" id="PTHR30329:SF21">
    <property type="entry name" value="LIPOPROTEIN YIAD-RELATED"/>
    <property type="match status" value="1"/>
</dbReference>
<dbReference type="Gene3D" id="2.120.10.30">
    <property type="entry name" value="TolB, C-terminal domain"/>
    <property type="match status" value="1"/>
</dbReference>
<proteinExistence type="predicted"/>
<evidence type="ECO:0000256" key="2">
    <source>
        <dbReference type="ARBA" id="ARBA00023136"/>
    </source>
</evidence>
<protein>
    <submittedName>
        <fullName evidence="7">WD40-like Beta Propeller Repeat</fullName>
    </submittedName>
</protein>
<keyword evidence="2 4" id="KW-0472">Membrane</keyword>
<keyword evidence="3" id="KW-0998">Cell outer membrane</keyword>
<dbReference type="Pfam" id="PF07676">
    <property type="entry name" value="PD40"/>
    <property type="match status" value="2"/>
</dbReference>
<name>A0AAJ4W6N4_MYRPR</name>
<dbReference type="AlphaFoldDB" id="A0AAJ4W6N4"/>
<dbReference type="InterPro" id="IPR011659">
    <property type="entry name" value="WD40"/>
</dbReference>
<dbReference type="SUPFAM" id="SSF82171">
    <property type="entry name" value="DPP6 N-terminal domain-like"/>
    <property type="match status" value="1"/>
</dbReference>
<feature type="chain" id="PRO_5042563876" evidence="5">
    <location>
        <begin position="24"/>
        <end position="652"/>
    </location>
</feature>
<dbReference type="Pfam" id="PF13620">
    <property type="entry name" value="CarboxypepD_reg"/>
    <property type="match status" value="1"/>
</dbReference>
<feature type="domain" description="OmpA-like" evidence="6">
    <location>
        <begin position="531"/>
        <end position="652"/>
    </location>
</feature>
<evidence type="ECO:0000259" key="6">
    <source>
        <dbReference type="PROSITE" id="PS51123"/>
    </source>
</evidence>
<dbReference type="SUPFAM" id="SSF49478">
    <property type="entry name" value="Cna protein B-type domain"/>
    <property type="match status" value="1"/>
</dbReference>
<dbReference type="PANTHER" id="PTHR30329">
    <property type="entry name" value="STATOR ELEMENT OF FLAGELLAR MOTOR COMPLEX"/>
    <property type="match status" value="1"/>
</dbReference>
<dbReference type="GO" id="GO:0009279">
    <property type="term" value="C:cell outer membrane"/>
    <property type="evidence" value="ECO:0007669"/>
    <property type="project" value="UniProtKB-SubCell"/>
</dbReference>
<reference evidence="7 8" key="1">
    <citation type="submission" date="2016-10" db="EMBL/GenBank/DDBJ databases">
        <authorList>
            <person name="Varghese N."/>
            <person name="Submissions S."/>
        </authorList>
    </citation>
    <scope>NUCLEOTIDE SEQUENCE [LARGE SCALE GENOMIC DNA]</scope>
    <source>
        <strain evidence="8">DSM 19823 / KCTC 23066 / CCTCC M 208030 / D25</strain>
    </source>
</reference>
<dbReference type="KEGG" id="mpw:MPR_2455"/>
<dbReference type="Gene3D" id="1.25.40.10">
    <property type="entry name" value="Tetratricopeptide repeat domain"/>
    <property type="match status" value="1"/>
</dbReference>
<evidence type="ECO:0000313" key="7">
    <source>
        <dbReference type="EMBL" id="SER54077.1"/>
    </source>
</evidence>
<gene>
    <name evidence="7" type="ORF">SAMN04488089_11862</name>
</gene>
<organism evidence="7 8">
    <name type="scientific">Myroides profundi</name>
    <dbReference type="NCBI Taxonomy" id="480520"/>
    <lineage>
        <taxon>Bacteria</taxon>
        <taxon>Pseudomonadati</taxon>
        <taxon>Bacteroidota</taxon>
        <taxon>Flavobacteriia</taxon>
        <taxon>Flavobacteriales</taxon>
        <taxon>Flavobacteriaceae</taxon>
        <taxon>Myroides</taxon>
    </lineage>
</organism>
<evidence type="ECO:0000313" key="8">
    <source>
        <dbReference type="Proteomes" id="UP000183496"/>
    </source>
</evidence>
<dbReference type="EMBL" id="FOFY01000018">
    <property type="protein sequence ID" value="SER54077.1"/>
    <property type="molecule type" value="Genomic_DNA"/>
</dbReference>
<keyword evidence="5" id="KW-0732">Signal</keyword>
<dbReference type="SUPFAM" id="SSF103088">
    <property type="entry name" value="OmpA-like"/>
    <property type="match status" value="1"/>
</dbReference>
<sequence length="652" mass="74250">MKRQLLKISLLGLLLLAGVSTQAQRVAEKKADKEYQAQAYIDAIRIYERIVNKGKANADVLRKLGDAYYFNGKLPEANKWYETLFDGEYDDKGKEPIPSEYYYRYAQTLKSIENYDKSREMMEKFSSLESNDSRVRLFKSNKDYLQEIEKKESTYDIKPININSVYSDYGATIFDNQLVFTSARNSQITKSIHEWTNESFTALYKASINKDDSLSEPSLFSKEITSLVNDATAIFTKDGNTMYFTRNNSTLKGKRKNNKNKSSLLKIYKSSKNKKGKWSKALELPFNSDNFNTAHPSLTPDGKWLYFSSDREGTLGQSDIFRVQIYSDGNYGQVENLGSVINTAGRETFPFISRDNYLFFASDGHPGLGGLDIFVSKINEDGSLSQVVNMGTPINSPFDDFSFYLNDVSDSGFISSNRPGLNEGDNIYCFKVSQCNTLVDGIVYDIQTKELIKDAKVTLLDNSNNIIKVIVTDSKGSYLFNDLDCKKQYTIVAERQGYNKVQESFDITGKESYKSLKIGLTKVKESVDVNDDLFKKLKLNTIYFDFDKSSIRPDAAKELSKVVEILKKYPTMKIDVRSHTDSRGNDNYNYQLSDRRAKSTIQWIIKQGIASDRVKGRGYGETELHNKCSNGVKCSKEQHQLNRRSEFIILSL</sequence>
<dbReference type="InterPro" id="IPR006665">
    <property type="entry name" value="OmpA-like"/>
</dbReference>
<dbReference type="Pfam" id="PF00691">
    <property type="entry name" value="OmpA"/>
    <property type="match status" value="1"/>
</dbReference>
<dbReference type="Gene3D" id="3.30.1330.60">
    <property type="entry name" value="OmpA-like domain"/>
    <property type="match status" value="1"/>
</dbReference>
<comment type="subcellular location">
    <subcellularLocation>
        <location evidence="1">Cell outer membrane</location>
    </subcellularLocation>
</comment>
<dbReference type="Proteomes" id="UP000183496">
    <property type="component" value="Unassembled WGS sequence"/>
</dbReference>
<comment type="caution">
    <text evidence="7">The sequence shown here is derived from an EMBL/GenBank/DDBJ whole genome shotgun (WGS) entry which is preliminary data.</text>
</comment>